<reference evidence="10 11" key="1">
    <citation type="submission" date="2019-03" db="EMBL/GenBank/DDBJ databases">
        <title>Genomic Encyclopedia of Archaeal and Bacterial Type Strains, Phase II (KMG-II): from individual species to whole genera.</title>
        <authorList>
            <person name="Goeker M."/>
        </authorList>
    </citation>
    <scope>NUCLEOTIDE SEQUENCE [LARGE SCALE GENOMIC DNA]</scope>
    <source>
        <strain evidence="10 11">DSM 28353</strain>
    </source>
</reference>
<evidence type="ECO:0000256" key="1">
    <source>
        <dbReference type="ARBA" id="ARBA00004651"/>
    </source>
</evidence>
<dbReference type="PANTHER" id="PTHR42718">
    <property type="entry name" value="MAJOR FACILITATOR SUPERFAMILY MULTIDRUG TRANSPORTER MFSC"/>
    <property type="match status" value="1"/>
</dbReference>
<dbReference type="NCBIfam" id="NF008270">
    <property type="entry name" value="PRK11043.1"/>
    <property type="match status" value="1"/>
</dbReference>
<evidence type="ECO:0000256" key="2">
    <source>
        <dbReference type="ARBA" id="ARBA00006236"/>
    </source>
</evidence>
<sequence>MVNKEKNNFLFLVYLAGLSVIGFLATDMYLPAFDKMRIDLDTTKNSIGASLTLFLAGYAIAQLLWGPLADKIGRPQSILMGLGIFTLASLAISFTGDVTLLMVLRLVQAIGVCAAAVSWQALVIEYYPAEKTNKVFATIMPLVALSPALAPLLGVFLLDHFSWRSIFIVLAIIALPLMAYTFTLKSGRPAYGDQTKKKGESYIQMLQSKTYVGNVMIYAVCSGAFFAWLTGSPFFLKELGYTEGQIGFSFVPQTIAFMLGGYGYRALSDKIEGRRILPFLLVLYAVAVIGVLAVTMAMTPTLAWLLVPFCLMALANGACYPIVVAQAMKLFPNSLGKASALQNALQLGTCFLASGIVSLFSSTALLTTALVMVGTIPFVLIGFRLSK</sequence>
<feature type="transmembrane region" description="Helical" evidence="8">
    <location>
        <begin position="302"/>
        <end position="323"/>
    </location>
</feature>
<keyword evidence="6 8" id="KW-1133">Transmembrane helix</keyword>
<dbReference type="PANTHER" id="PTHR42718:SF9">
    <property type="entry name" value="MAJOR FACILITATOR SUPERFAMILY MULTIDRUG TRANSPORTER MFSC"/>
    <property type="match status" value="1"/>
</dbReference>
<feature type="transmembrane region" description="Helical" evidence="8">
    <location>
        <begin position="276"/>
        <end position="296"/>
    </location>
</feature>
<evidence type="ECO:0000256" key="7">
    <source>
        <dbReference type="ARBA" id="ARBA00023136"/>
    </source>
</evidence>
<protein>
    <submittedName>
        <fullName evidence="10">Bcr/CflA subfamily drug resistance transporter</fullName>
    </submittedName>
</protein>
<dbReference type="InterPro" id="IPR036259">
    <property type="entry name" value="MFS_trans_sf"/>
</dbReference>
<feature type="transmembrane region" description="Helical" evidence="8">
    <location>
        <begin position="46"/>
        <end position="65"/>
    </location>
</feature>
<dbReference type="RefSeq" id="WP_133583682.1">
    <property type="nucleotide sequence ID" value="NZ_SNYV01000011.1"/>
</dbReference>
<feature type="transmembrane region" description="Helical" evidence="8">
    <location>
        <begin position="344"/>
        <end position="360"/>
    </location>
</feature>
<comment type="similarity">
    <text evidence="2">Belongs to the major facilitator superfamily. Bcr/CmlA family.</text>
</comment>
<feature type="transmembrane region" description="Helical" evidence="8">
    <location>
        <begin position="366"/>
        <end position="385"/>
    </location>
</feature>
<feature type="transmembrane region" description="Helical" evidence="8">
    <location>
        <begin position="9"/>
        <end position="26"/>
    </location>
</feature>
<keyword evidence="4" id="KW-1003">Cell membrane</keyword>
<evidence type="ECO:0000256" key="3">
    <source>
        <dbReference type="ARBA" id="ARBA00022448"/>
    </source>
</evidence>
<dbReference type="Gene3D" id="1.20.1720.10">
    <property type="entry name" value="Multidrug resistance protein D"/>
    <property type="match status" value="1"/>
</dbReference>
<feature type="transmembrane region" description="Helical" evidence="8">
    <location>
        <begin position="135"/>
        <end position="157"/>
    </location>
</feature>
<evidence type="ECO:0000256" key="6">
    <source>
        <dbReference type="ARBA" id="ARBA00022989"/>
    </source>
</evidence>
<evidence type="ECO:0000256" key="5">
    <source>
        <dbReference type="ARBA" id="ARBA00022692"/>
    </source>
</evidence>
<gene>
    <name evidence="10" type="ORF">CLV99_1379</name>
</gene>
<dbReference type="SUPFAM" id="SSF103473">
    <property type="entry name" value="MFS general substrate transporter"/>
    <property type="match status" value="1"/>
</dbReference>
<feature type="transmembrane region" description="Helical" evidence="8">
    <location>
        <begin position="163"/>
        <end position="182"/>
    </location>
</feature>
<dbReference type="OrthoDB" id="9800416at2"/>
<comment type="subcellular location">
    <subcellularLocation>
        <location evidence="1">Cell membrane</location>
        <topology evidence="1">Multi-pass membrane protein</topology>
    </subcellularLocation>
</comment>
<dbReference type="Proteomes" id="UP000295292">
    <property type="component" value="Unassembled WGS sequence"/>
</dbReference>
<keyword evidence="3" id="KW-0813">Transport</keyword>
<evidence type="ECO:0000313" key="11">
    <source>
        <dbReference type="Proteomes" id="UP000295292"/>
    </source>
</evidence>
<evidence type="ECO:0000256" key="8">
    <source>
        <dbReference type="SAM" id="Phobius"/>
    </source>
</evidence>
<dbReference type="InterPro" id="IPR004812">
    <property type="entry name" value="Efflux_drug-R_Bcr/CmlA"/>
</dbReference>
<dbReference type="NCBIfam" id="TIGR00710">
    <property type="entry name" value="efflux_Bcr_CflA"/>
    <property type="match status" value="1"/>
</dbReference>
<evidence type="ECO:0000313" key="10">
    <source>
        <dbReference type="EMBL" id="TDQ79925.1"/>
    </source>
</evidence>
<dbReference type="PROSITE" id="PS50850">
    <property type="entry name" value="MFS"/>
    <property type="match status" value="1"/>
</dbReference>
<dbReference type="AlphaFoldDB" id="A0A4R6WNG1"/>
<dbReference type="GO" id="GO:1990961">
    <property type="term" value="P:xenobiotic detoxification by transmembrane export across the plasma membrane"/>
    <property type="evidence" value="ECO:0007669"/>
    <property type="project" value="InterPro"/>
</dbReference>
<dbReference type="Pfam" id="PF07690">
    <property type="entry name" value="MFS_1"/>
    <property type="match status" value="1"/>
</dbReference>
<dbReference type="FunFam" id="1.20.1720.10:FF:000005">
    <property type="entry name" value="Bcr/CflA family efflux transporter"/>
    <property type="match status" value="1"/>
</dbReference>
<feature type="domain" description="Major facilitator superfamily (MFS) profile" evidence="9">
    <location>
        <begin position="10"/>
        <end position="386"/>
    </location>
</feature>
<organism evidence="10 11">
    <name type="scientific">Sphingobacterium yanglingense</name>
    <dbReference type="NCBI Taxonomy" id="1437280"/>
    <lineage>
        <taxon>Bacteria</taxon>
        <taxon>Pseudomonadati</taxon>
        <taxon>Bacteroidota</taxon>
        <taxon>Sphingobacteriia</taxon>
        <taxon>Sphingobacteriales</taxon>
        <taxon>Sphingobacteriaceae</taxon>
        <taxon>Sphingobacterium</taxon>
    </lineage>
</organism>
<evidence type="ECO:0000256" key="4">
    <source>
        <dbReference type="ARBA" id="ARBA00022475"/>
    </source>
</evidence>
<dbReference type="CDD" id="cd17320">
    <property type="entry name" value="MFS_MdfA_MDR_like"/>
    <property type="match status" value="1"/>
</dbReference>
<evidence type="ECO:0000259" key="9">
    <source>
        <dbReference type="PROSITE" id="PS50850"/>
    </source>
</evidence>
<feature type="transmembrane region" description="Helical" evidence="8">
    <location>
        <begin position="102"/>
        <end position="123"/>
    </location>
</feature>
<keyword evidence="5 8" id="KW-0812">Transmembrane</keyword>
<comment type="caution">
    <text evidence="10">The sequence shown here is derived from an EMBL/GenBank/DDBJ whole genome shotgun (WGS) entry which is preliminary data.</text>
</comment>
<name>A0A4R6WNG1_9SPHI</name>
<accession>A0A4R6WNG1</accession>
<keyword evidence="11" id="KW-1185">Reference proteome</keyword>
<proteinExistence type="inferred from homology"/>
<keyword evidence="7 8" id="KW-0472">Membrane</keyword>
<dbReference type="GO" id="GO:0042910">
    <property type="term" value="F:xenobiotic transmembrane transporter activity"/>
    <property type="evidence" value="ECO:0007669"/>
    <property type="project" value="InterPro"/>
</dbReference>
<dbReference type="GO" id="GO:0005886">
    <property type="term" value="C:plasma membrane"/>
    <property type="evidence" value="ECO:0007669"/>
    <property type="project" value="UniProtKB-SubCell"/>
</dbReference>
<feature type="transmembrane region" description="Helical" evidence="8">
    <location>
        <begin position="246"/>
        <end position="264"/>
    </location>
</feature>
<dbReference type="InterPro" id="IPR011701">
    <property type="entry name" value="MFS"/>
</dbReference>
<dbReference type="InterPro" id="IPR020846">
    <property type="entry name" value="MFS_dom"/>
</dbReference>
<dbReference type="EMBL" id="SNYV01000011">
    <property type="protein sequence ID" value="TDQ79925.1"/>
    <property type="molecule type" value="Genomic_DNA"/>
</dbReference>
<feature type="transmembrane region" description="Helical" evidence="8">
    <location>
        <begin position="77"/>
        <end position="96"/>
    </location>
</feature>
<feature type="transmembrane region" description="Helical" evidence="8">
    <location>
        <begin position="215"/>
        <end position="234"/>
    </location>
</feature>